<dbReference type="GO" id="GO:0016020">
    <property type="term" value="C:membrane"/>
    <property type="evidence" value="ECO:0007669"/>
    <property type="project" value="TreeGrafter"/>
</dbReference>
<accession>A0A3Q1FK19</accession>
<proteinExistence type="inferred from homology"/>
<dbReference type="GO" id="GO:0005576">
    <property type="term" value="C:extracellular region"/>
    <property type="evidence" value="ECO:0007669"/>
    <property type="project" value="InterPro"/>
</dbReference>
<reference evidence="3" key="1">
    <citation type="submission" date="2025-08" db="UniProtKB">
        <authorList>
            <consortium name="Ensembl"/>
        </authorList>
    </citation>
    <scope>IDENTIFICATION</scope>
</reference>
<keyword evidence="2" id="KW-0812">Transmembrane</keyword>
<dbReference type="STRING" id="80966.ENSAPOP00000016759"/>
<keyword evidence="2" id="KW-0472">Membrane</keyword>
<dbReference type="AlphaFoldDB" id="A0A3Q1FK19"/>
<comment type="similarity">
    <text evidence="1">Belongs to the apolipoprotein L family.</text>
</comment>
<evidence type="ECO:0000313" key="4">
    <source>
        <dbReference type="Proteomes" id="UP000257200"/>
    </source>
</evidence>
<dbReference type="PANTHER" id="PTHR14096:SF57">
    <property type="entry name" value="APOLIPOPROTEIN L4"/>
    <property type="match status" value="1"/>
</dbReference>
<organism evidence="3 4">
    <name type="scientific">Acanthochromis polyacanthus</name>
    <name type="common">spiny chromis</name>
    <dbReference type="NCBI Taxonomy" id="80966"/>
    <lineage>
        <taxon>Eukaryota</taxon>
        <taxon>Metazoa</taxon>
        <taxon>Chordata</taxon>
        <taxon>Craniata</taxon>
        <taxon>Vertebrata</taxon>
        <taxon>Euteleostomi</taxon>
        <taxon>Actinopterygii</taxon>
        <taxon>Neopterygii</taxon>
        <taxon>Teleostei</taxon>
        <taxon>Neoteleostei</taxon>
        <taxon>Acanthomorphata</taxon>
        <taxon>Ovalentaria</taxon>
        <taxon>Pomacentridae</taxon>
        <taxon>Acanthochromis</taxon>
    </lineage>
</organism>
<dbReference type="Ensembl" id="ENSAPOT00000025832.1">
    <property type="protein sequence ID" value="ENSAPOP00000016759.1"/>
    <property type="gene ID" value="ENSAPOG00000019905.1"/>
</dbReference>
<dbReference type="InParanoid" id="A0A3Q1FK19"/>
<dbReference type="GO" id="GO:0006869">
    <property type="term" value="P:lipid transport"/>
    <property type="evidence" value="ECO:0007669"/>
    <property type="project" value="InterPro"/>
</dbReference>
<sequence>MSGHLEELQQALSRYSTDTLTYIDTVREFCQMFSKWIIWRETELEMMMDIKGRAEKIDLNISHVTESEDKGKAFGEYLKSKVTLNDDERRAELEKELDEVLKGTLGGLEKLDCFLDAVEKLAVTSLHVFEYVEVVISAAQQICPLLLEFKRDASVFFLPKLQNVEVLVYQLDRYIQITKTMLTVFHSCFSDFCLKTTVETVVELDVDLSEEDLRRMLDHINQLEEIRRNQPFRMVFLFQEVSCSDFVSQFEERKPGMLEFLHQMEEIAVQLDRMNKGAKISSVAGSSVGAVGGVLSIVGLALIPFTAGVSLALTMTGVGLGMTSAVNSAVTTFTEMGVNATQQKKAGETFEGFMKDSPDALMEYIVRACLVTSIFTHWDQVFETMCFRQINLST</sequence>
<dbReference type="PANTHER" id="PTHR14096">
    <property type="entry name" value="APOLIPOPROTEIN L"/>
    <property type="match status" value="1"/>
</dbReference>
<feature type="transmembrane region" description="Helical" evidence="2">
    <location>
        <begin position="309"/>
        <end position="330"/>
    </location>
</feature>
<name>A0A3Q1FK19_9TELE</name>
<dbReference type="GO" id="GO:0042157">
    <property type="term" value="P:lipoprotein metabolic process"/>
    <property type="evidence" value="ECO:0007669"/>
    <property type="project" value="InterPro"/>
</dbReference>
<reference evidence="3" key="2">
    <citation type="submission" date="2025-09" db="UniProtKB">
        <authorList>
            <consortium name="Ensembl"/>
        </authorList>
    </citation>
    <scope>IDENTIFICATION</scope>
</reference>
<evidence type="ECO:0000313" key="3">
    <source>
        <dbReference type="Ensembl" id="ENSAPOP00000016759.1"/>
    </source>
</evidence>
<dbReference type="Pfam" id="PF05461">
    <property type="entry name" value="ApoL"/>
    <property type="match status" value="1"/>
</dbReference>
<feature type="transmembrane region" description="Helical" evidence="2">
    <location>
        <begin position="283"/>
        <end position="303"/>
    </location>
</feature>
<evidence type="ECO:0000256" key="1">
    <source>
        <dbReference type="ARBA" id="ARBA00010090"/>
    </source>
</evidence>
<dbReference type="Proteomes" id="UP000257200">
    <property type="component" value="Unplaced"/>
</dbReference>
<keyword evidence="4" id="KW-1185">Reference proteome</keyword>
<dbReference type="GO" id="GO:0008289">
    <property type="term" value="F:lipid binding"/>
    <property type="evidence" value="ECO:0007669"/>
    <property type="project" value="InterPro"/>
</dbReference>
<dbReference type="FunCoup" id="A0A3Q1FK19">
    <property type="interactions" value="88"/>
</dbReference>
<dbReference type="InterPro" id="IPR008405">
    <property type="entry name" value="ApoL"/>
</dbReference>
<evidence type="ECO:0000256" key="2">
    <source>
        <dbReference type="SAM" id="Phobius"/>
    </source>
</evidence>
<dbReference type="GeneTree" id="ENSGT01030000234599"/>
<protein>
    <submittedName>
        <fullName evidence="3">Apolipoprotein L</fullName>
    </submittedName>
</protein>
<keyword evidence="2" id="KW-1133">Transmembrane helix</keyword>